<dbReference type="EMBL" id="KV454406">
    <property type="protein sequence ID" value="ODQ68329.1"/>
    <property type="molecule type" value="Genomic_DNA"/>
</dbReference>
<keyword evidence="2" id="KW-0812">Transmembrane</keyword>
<feature type="region of interest" description="Disordered" evidence="1">
    <location>
        <begin position="379"/>
        <end position="429"/>
    </location>
</feature>
<reference evidence="3 4" key="1">
    <citation type="journal article" date="2016" name="Proc. Natl. Acad. Sci. U.S.A.">
        <title>Comparative genomics of biotechnologically important yeasts.</title>
        <authorList>
            <person name="Riley R."/>
            <person name="Haridas S."/>
            <person name="Wolfe K.H."/>
            <person name="Lopes M.R."/>
            <person name="Hittinger C.T."/>
            <person name="Goeker M."/>
            <person name="Salamov A.A."/>
            <person name="Wisecaver J.H."/>
            <person name="Long T.M."/>
            <person name="Calvey C.H."/>
            <person name="Aerts A.L."/>
            <person name="Barry K.W."/>
            <person name="Choi C."/>
            <person name="Clum A."/>
            <person name="Coughlan A.Y."/>
            <person name="Deshpande S."/>
            <person name="Douglass A.P."/>
            <person name="Hanson S.J."/>
            <person name="Klenk H.-P."/>
            <person name="LaButti K.M."/>
            <person name="Lapidus A."/>
            <person name="Lindquist E.A."/>
            <person name="Lipzen A.M."/>
            <person name="Meier-Kolthoff J.P."/>
            <person name="Ohm R.A."/>
            <person name="Otillar R.P."/>
            <person name="Pangilinan J.L."/>
            <person name="Peng Y."/>
            <person name="Rokas A."/>
            <person name="Rosa C.A."/>
            <person name="Scheuner C."/>
            <person name="Sibirny A.A."/>
            <person name="Slot J.C."/>
            <person name="Stielow J.B."/>
            <person name="Sun H."/>
            <person name="Kurtzman C.P."/>
            <person name="Blackwell M."/>
            <person name="Grigoriev I.V."/>
            <person name="Jeffries T.W."/>
        </authorList>
    </citation>
    <scope>NUCLEOTIDE SEQUENCE [LARGE SCALE GENOMIC DNA]</scope>
    <source>
        <strain evidence="3 4">DSM 6958</strain>
    </source>
</reference>
<feature type="transmembrane region" description="Helical" evidence="2">
    <location>
        <begin position="598"/>
        <end position="621"/>
    </location>
</feature>
<evidence type="ECO:0000256" key="2">
    <source>
        <dbReference type="SAM" id="Phobius"/>
    </source>
</evidence>
<feature type="transmembrane region" description="Helical" evidence="2">
    <location>
        <begin position="523"/>
        <end position="543"/>
    </location>
</feature>
<evidence type="ECO:0008006" key="5">
    <source>
        <dbReference type="Google" id="ProtNLM"/>
    </source>
</evidence>
<name>A0A1E3PSD6_9ASCO</name>
<evidence type="ECO:0000313" key="3">
    <source>
        <dbReference type="EMBL" id="ODQ68329.1"/>
    </source>
</evidence>
<accession>A0A1E3PSD6</accession>
<keyword evidence="2" id="KW-0472">Membrane</keyword>
<sequence length="640" mass="73559">MQTTQPLLYQQNINLSQYSDHEGDSDYMEPANDNLSIIDNYLDPYEDNYFETNQLNSENYEVNQSLIDGYLANEAKLYSQNLSKKTKSNNQYQSHKGNKHYRQNKYFETYDSKNVPDTLSGDTSALYQKIQSDATKNWAEPSKMLQRDTEHRNGINNIHRLKSNFTKPHRIQPKRYLSEAINTGKTTSRHPAEINPMHRSYQDYNHHSKTNRRVSEPNRVAYYMPQQIHSSIYNSKPSRDTTISSHLDNIYSTPSMVQENGKQQSWYFDKSEDAANKMPIETTFDPGNMSDAGYFNTDHYKSPDLHINPAHFAAVYGGQNTRISPFEIPGLPEQRFEHSEYLEGGHGKNTVYDNYKNDLTSQDISTLIPEAYIQHKTSVPLLKPPFRQPTPQPSLRSPLSFSNKKKAESPVESDNSFEINSPSNNRPHYYRENQLIGKETAKPSSLDEDYTRKFKVRRLGTHIKNGYQAVTKIRPHTHINIITPSNEIVIHDVGYLIGIVFSLIIIGISGYNIKHDPIISRGFWIYLLFNQIFSVSLLSLYLFQIMHYPSIFYTVYALLCLILTITGFGLTLANCFSPQCVAISVSPVMRPICQKHKVIVVFMSTSLIFWTIVASCVIYAYRRGLEVQLEDEGGTEIEHV</sequence>
<dbReference type="Proteomes" id="UP000095009">
    <property type="component" value="Unassembled WGS sequence"/>
</dbReference>
<keyword evidence="4" id="KW-1185">Reference proteome</keyword>
<organism evidence="3 4">
    <name type="scientific">Nadsonia fulvescens var. elongata DSM 6958</name>
    <dbReference type="NCBI Taxonomy" id="857566"/>
    <lineage>
        <taxon>Eukaryota</taxon>
        <taxon>Fungi</taxon>
        <taxon>Dikarya</taxon>
        <taxon>Ascomycota</taxon>
        <taxon>Saccharomycotina</taxon>
        <taxon>Dipodascomycetes</taxon>
        <taxon>Dipodascales</taxon>
        <taxon>Dipodascales incertae sedis</taxon>
        <taxon>Nadsonia</taxon>
    </lineage>
</organism>
<feature type="compositionally biased region" description="Polar residues" evidence="1">
    <location>
        <begin position="393"/>
        <end position="402"/>
    </location>
</feature>
<feature type="transmembrane region" description="Helical" evidence="2">
    <location>
        <begin position="555"/>
        <end position="577"/>
    </location>
</feature>
<feature type="compositionally biased region" description="Polar residues" evidence="1">
    <location>
        <begin position="412"/>
        <end position="426"/>
    </location>
</feature>
<proteinExistence type="predicted"/>
<feature type="transmembrane region" description="Helical" evidence="2">
    <location>
        <begin position="493"/>
        <end position="511"/>
    </location>
</feature>
<evidence type="ECO:0000256" key="1">
    <source>
        <dbReference type="SAM" id="MobiDB-lite"/>
    </source>
</evidence>
<gene>
    <name evidence="3" type="ORF">NADFUDRAFT_39715</name>
</gene>
<feature type="compositionally biased region" description="Pro residues" evidence="1">
    <location>
        <begin position="382"/>
        <end position="392"/>
    </location>
</feature>
<keyword evidence="2" id="KW-1133">Transmembrane helix</keyword>
<dbReference type="AlphaFoldDB" id="A0A1E3PSD6"/>
<protein>
    <recommendedName>
        <fullName evidence="5">MARVEL domain-containing protein</fullName>
    </recommendedName>
</protein>
<evidence type="ECO:0000313" key="4">
    <source>
        <dbReference type="Proteomes" id="UP000095009"/>
    </source>
</evidence>